<protein>
    <recommendedName>
        <fullName evidence="3">F-box domain-containing protein</fullName>
    </recommendedName>
</protein>
<name>A0A9P4J7G2_9PEZI</name>
<dbReference type="PANTHER" id="PTHR42085:SF8">
    <property type="entry name" value="F-BOX DOMAIN-CONTAINING PROTEIN"/>
    <property type="match status" value="1"/>
</dbReference>
<reference evidence="1" key="1">
    <citation type="journal article" date="2020" name="Stud. Mycol.">
        <title>101 Dothideomycetes genomes: a test case for predicting lifestyles and emergence of pathogens.</title>
        <authorList>
            <person name="Haridas S."/>
            <person name="Albert R."/>
            <person name="Binder M."/>
            <person name="Bloem J."/>
            <person name="Labutti K."/>
            <person name="Salamov A."/>
            <person name="Andreopoulos B."/>
            <person name="Baker S."/>
            <person name="Barry K."/>
            <person name="Bills G."/>
            <person name="Bluhm B."/>
            <person name="Cannon C."/>
            <person name="Castanera R."/>
            <person name="Culley D."/>
            <person name="Daum C."/>
            <person name="Ezra D."/>
            <person name="Gonzalez J."/>
            <person name="Henrissat B."/>
            <person name="Kuo A."/>
            <person name="Liang C."/>
            <person name="Lipzen A."/>
            <person name="Lutzoni F."/>
            <person name="Magnuson J."/>
            <person name="Mondo S."/>
            <person name="Nolan M."/>
            <person name="Ohm R."/>
            <person name="Pangilinan J."/>
            <person name="Park H.-J."/>
            <person name="Ramirez L."/>
            <person name="Alfaro M."/>
            <person name="Sun H."/>
            <person name="Tritt A."/>
            <person name="Yoshinaga Y."/>
            <person name="Zwiers L.-H."/>
            <person name="Turgeon B."/>
            <person name="Goodwin S."/>
            <person name="Spatafora J."/>
            <person name="Crous P."/>
            <person name="Grigoriev I."/>
        </authorList>
    </citation>
    <scope>NUCLEOTIDE SEQUENCE</scope>
    <source>
        <strain evidence="1">CBS 260.36</strain>
    </source>
</reference>
<accession>A0A9P4J7G2</accession>
<proteinExistence type="predicted"/>
<gene>
    <name evidence="1" type="ORF">K461DRAFT_265052</name>
</gene>
<evidence type="ECO:0000313" key="1">
    <source>
        <dbReference type="EMBL" id="KAF2155495.1"/>
    </source>
</evidence>
<dbReference type="PANTHER" id="PTHR42085">
    <property type="entry name" value="F-BOX DOMAIN-CONTAINING PROTEIN"/>
    <property type="match status" value="1"/>
</dbReference>
<dbReference type="InterPro" id="IPR038883">
    <property type="entry name" value="AN11006-like"/>
</dbReference>
<dbReference type="OrthoDB" id="3794033at2759"/>
<sequence length="281" mass="31495">MVRTRAASKRVRCETPSDKDNRLLRLPREIRDQIYKLVLVSQSSILVYKSGIIDDKDGSAANHWAEIPHATALSLRHVNVNLLLTCRTLASEASFIFYNRNTFAFRGDRGWEKSIAWLYAIGANRSQLTSLEIDMRKPSHAWQFYDGTMEGLEDGYIDFDTAPPRHPLLQRPKKGWAKFPRGCWQEGEIEAIDPKLEDLFSVLGHAANAPSISIELRSIGEGFPGLPVSDEAEDGDEHYSMDLPNLVEAWRCAHGADTDPSQPAGSWVGDCASGLRRRCGR</sequence>
<comment type="caution">
    <text evidence="1">The sequence shown here is derived from an EMBL/GenBank/DDBJ whole genome shotgun (WGS) entry which is preliminary data.</text>
</comment>
<keyword evidence="2" id="KW-1185">Reference proteome</keyword>
<dbReference type="AlphaFoldDB" id="A0A9P4J7G2"/>
<organism evidence="1 2">
    <name type="scientific">Myriangium duriaei CBS 260.36</name>
    <dbReference type="NCBI Taxonomy" id="1168546"/>
    <lineage>
        <taxon>Eukaryota</taxon>
        <taxon>Fungi</taxon>
        <taxon>Dikarya</taxon>
        <taxon>Ascomycota</taxon>
        <taxon>Pezizomycotina</taxon>
        <taxon>Dothideomycetes</taxon>
        <taxon>Dothideomycetidae</taxon>
        <taxon>Myriangiales</taxon>
        <taxon>Myriangiaceae</taxon>
        <taxon>Myriangium</taxon>
    </lineage>
</organism>
<dbReference type="EMBL" id="ML996082">
    <property type="protein sequence ID" value="KAF2155495.1"/>
    <property type="molecule type" value="Genomic_DNA"/>
</dbReference>
<evidence type="ECO:0008006" key="3">
    <source>
        <dbReference type="Google" id="ProtNLM"/>
    </source>
</evidence>
<evidence type="ECO:0000313" key="2">
    <source>
        <dbReference type="Proteomes" id="UP000799439"/>
    </source>
</evidence>
<dbReference type="Proteomes" id="UP000799439">
    <property type="component" value="Unassembled WGS sequence"/>
</dbReference>